<dbReference type="GO" id="GO:0000786">
    <property type="term" value="C:nucleosome"/>
    <property type="evidence" value="ECO:0007669"/>
    <property type="project" value="UniProtKB-KW"/>
</dbReference>
<keyword evidence="7" id="KW-0544">Nucleosome core</keyword>
<evidence type="ECO:0000256" key="6">
    <source>
        <dbReference type="ARBA" id="ARBA00023242"/>
    </source>
</evidence>
<evidence type="ECO:0000313" key="9">
    <source>
        <dbReference type="Proteomes" id="UP001164929"/>
    </source>
</evidence>
<dbReference type="Gene3D" id="1.10.20.10">
    <property type="entry name" value="Histone, subunit A"/>
    <property type="match status" value="1"/>
</dbReference>
<evidence type="ECO:0000256" key="4">
    <source>
        <dbReference type="ARBA" id="ARBA00022454"/>
    </source>
</evidence>
<accession>A0AAD6Q943</accession>
<dbReference type="GO" id="GO:0003677">
    <property type="term" value="F:DNA binding"/>
    <property type="evidence" value="ECO:0007669"/>
    <property type="project" value="UniProtKB-KW"/>
</dbReference>
<dbReference type="GO" id="GO:0030527">
    <property type="term" value="F:structural constituent of chromatin"/>
    <property type="evidence" value="ECO:0007669"/>
    <property type="project" value="InterPro"/>
</dbReference>
<dbReference type="InterPro" id="IPR009072">
    <property type="entry name" value="Histone-fold"/>
</dbReference>
<evidence type="ECO:0000256" key="5">
    <source>
        <dbReference type="ARBA" id="ARBA00023125"/>
    </source>
</evidence>
<comment type="caution">
    <text evidence="8">The sequence shown here is derived from an EMBL/GenBank/DDBJ whole genome shotgun (WGS) entry which is preliminary data.</text>
</comment>
<dbReference type="Proteomes" id="UP001164929">
    <property type="component" value="Chromosome 10"/>
</dbReference>
<comment type="similarity">
    <text evidence="3">Belongs to the histone H4 family.</text>
</comment>
<evidence type="ECO:0000256" key="2">
    <source>
        <dbReference type="ARBA" id="ARBA00004286"/>
    </source>
</evidence>
<keyword evidence="5" id="KW-0238">DNA-binding</keyword>
<dbReference type="AlphaFoldDB" id="A0AAD6Q943"/>
<dbReference type="PRINTS" id="PR00623">
    <property type="entry name" value="HISTONEH4"/>
</dbReference>
<organism evidence="8 9">
    <name type="scientific">Populus alba x Populus x berolinensis</name>
    <dbReference type="NCBI Taxonomy" id="444605"/>
    <lineage>
        <taxon>Eukaryota</taxon>
        <taxon>Viridiplantae</taxon>
        <taxon>Streptophyta</taxon>
        <taxon>Embryophyta</taxon>
        <taxon>Tracheophyta</taxon>
        <taxon>Spermatophyta</taxon>
        <taxon>Magnoliopsida</taxon>
        <taxon>eudicotyledons</taxon>
        <taxon>Gunneridae</taxon>
        <taxon>Pentapetalae</taxon>
        <taxon>rosids</taxon>
        <taxon>fabids</taxon>
        <taxon>Malpighiales</taxon>
        <taxon>Salicaceae</taxon>
        <taxon>Saliceae</taxon>
        <taxon>Populus</taxon>
    </lineage>
</organism>
<comment type="subcellular location">
    <subcellularLocation>
        <location evidence="2">Chromosome</location>
    </subcellularLocation>
    <subcellularLocation>
        <location evidence="1">Nucleus</location>
    </subcellularLocation>
</comment>
<evidence type="ECO:0000256" key="7">
    <source>
        <dbReference type="ARBA" id="ARBA00023269"/>
    </source>
</evidence>
<proteinExistence type="inferred from homology"/>
<keyword evidence="4" id="KW-0158">Chromosome</keyword>
<evidence type="ECO:0000256" key="1">
    <source>
        <dbReference type="ARBA" id="ARBA00004123"/>
    </source>
</evidence>
<keyword evidence="9" id="KW-1185">Reference proteome</keyword>
<dbReference type="EMBL" id="JAQIZT010000010">
    <property type="protein sequence ID" value="KAJ6982400.1"/>
    <property type="molecule type" value="Genomic_DNA"/>
</dbReference>
<name>A0AAD6Q943_9ROSI</name>
<dbReference type="GO" id="GO:0005634">
    <property type="term" value="C:nucleus"/>
    <property type="evidence" value="ECO:0007669"/>
    <property type="project" value="UniProtKB-SubCell"/>
</dbReference>
<evidence type="ECO:0000313" key="8">
    <source>
        <dbReference type="EMBL" id="KAJ6982400.1"/>
    </source>
</evidence>
<sequence length="132" mass="15170">MFLGKNLYKVKLNKNPFPSEWASLAIEEESTTGERGEVLPITGLRALREHKSCLEHGTRETRSLWPKTVTVMDVVYALKRQGRTLYGFGGLVTKQRITDEDEIYLAVVVKMKTPERWRRLLGKMKMETISGK</sequence>
<protein>
    <submittedName>
        <fullName evidence="8">Uncharacterized protein</fullName>
    </submittedName>
</protein>
<keyword evidence="6" id="KW-0539">Nucleus</keyword>
<evidence type="ECO:0000256" key="3">
    <source>
        <dbReference type="ARBA" id="ARBA00006564"/>
    </source>
</evidence>
<gene>
    <name evidence="8" type="ORF">NC653_025491</name>
</gene>
<reference evidence="8" key="1">
    <citation type="journal article" date="2023" name="Mol. Ecol. Resour.">
        <title>Chromosome-level genome assembly of a triploid poplar Populus alba 'Berolinensis'.</title>
        <authorList>
            <person name="Chen S."/>
            <person name="Yu Y."/>
            <person name="Wang X."/>
            <person name="Wang S."/>
            <person name="Zhang T."/>
            <person name="Zhou Y."/>
            <person name="He R."/>
            <person name="Meng N."/>
            <person name="Wang Y."/>
            <person name="Liu W."/>
            <person name="Liu Z."/>
            <person name="Liu J."/>
            <person name="Guo Q."/>
            <person name="Huang H."/>
            <person name="Sederoff R.R."/>
            <person name="Wang G."/>
            <person name="Qu G."/>
            <person name="Chen S."/>
        </authorList>
    </citation>
    <scope>NUCLEOTIDE SEQUENCE</scope>
    <source>
        <strain evidence="8">SC-2020</strain>
    </source>
</reference>
<dbReference type="GO" id="GO:0046982">
    <property type="term" value="F:protein heterodimerization activity"/>
    <property type="evidence" value="ECO:0007669"/>
    <property type="project" value="InterPro"/>
</dbReference>
<dbReference type="InterPro" id="IPR001951">
    <property type="entry name" value="Histone_H4"/>
</dbReference>